<protein>
    <submittedName>
        <fullName evidence="1">Uncharacterized protein</fullName>
    </submittedName>
</protein>
<evidence type="ECO:0000313" key="1">
    <source>
        <dbReference type="EMBL" id="CAE0587146.1"/>
    </source>
</evidence>
<dbReference type="AlphaFoldDB" id="A0A6V2WNG2"/>
<gene>
    <name evidence="1" type="ORF">EHUX00137_LOCUS40122</name>
    <name evidence="2" type="ORF">EHUX00137_LOCUS40123</name>
</gene>
<accession>A0A6V2WNG2</accession>
<name>A0A6V2WNG2_EMIHU</name>
<organism evidence="1">
    <name type="scientific">Emiliania huxleyi</name>
    <name type="common">Coccolithophore</name>
    <name type="synonym">Pontosphaera huxleyi</name>
    <dbReference type="NCBI Taxonomy" id="2903"/>
    <lineage>
        <taxon>Eukaryota</taxon>
        <taxon>Haptista</taxon>
        <taxon>Haptophyta</taxon>
        <taxon>Prymnesiophyceae</taxon>
        <taxon>Isochrysidales</taxon>
        <taxon>Noelaerhabdaceae</taxon>
        <taxon>Emiliania</taxon>
    </lineage>
</organism>
<evidence type="ECO:0000313" key="2">
    <source>
        <dbReference type="EMBL" id="CAE0587149.1"/>
    </source>
</evidence>
<dbReference type="EMBL" id="HBIR01051431">
    <property type="protein sequence ID" value="CAE0587149.1"/>
    <property type="molecule type" value="Transcribed_RNA"/>
</dbReference>
<reference evidence="1" key="1">
    <citation type="submission" date="2021-01" db="EMBL/GenBank/DDBJ databases">
        <authorList>
            <person name="Corre E."/>
            <person name="Pelletier E."/>
            <person name="Niang G."/>
            <person name="Scheremetjew M."/>
            <person name="Finn R."/>
            <person name="Kale V."/>
            <person name="Holt S."/>
            <person name="Cochrane G."/>
            <person name="Meng A."/>
            <person name="Brown T."/>
            <person name="Cohen L."/>
        </authorList>
    </citation>
    <scope>NUCLEOTIDE SEQUENCE</scope>
    <source>
        <strain evidence="1">379</strain>
    </source>
</reference>
<dbReference type="EMBL" id="HBIR01051429">
    <property type="protein sequence ID" value="CAE0587146.1"/>
    <property type="molecule type" value="Transcribed_RNA"/>
</dbReference>
<proteinExistence type="predicted"/>
<dbReference type="Gene3D" id="3.40.30.10">
    <property type="entry name" value="Glutaredoxin"/>
    <property type="match status" value="1"/>
</dbReference>
<sequence length="119" mass="12392">MTAWKKDQGLAGSELIEFVADTSASLTDALGLQMTGNPSTNPNLTGTPFADGTGTPPLVCGGPNNVLGCHTKRCKRSAMYVVDGEIKAMAIAEAPDDPAGDDRPQVSCIENMLELIAKV</sequence>